<organism evidence="2">
    <name type="scientific">Brucella pinnipedialis M292/94/1</name>
    <dbReference type="NCBI Taxonomy" id="520462"/>
    <lineage>
        <taxon>Bacteria</taxon>
        <taxon>Pseudomonadati</taxon>
        <taxon>Pseudomonadota</taxon>
        <taxon>Alphaproteobacteria</taxon>
        <taxon>Hyphomicrobiales</taxon>
        <taxon>Brucellaceae</taxon>
        <taxon>Brucella/Ochrobactrum group</taxon>
        <taxon>Brucella</taxon>
    </lineage>
</organism>
<accession>A0A0E1WX53</accession>
<dbReference type="Proteomes" id="UP000004659">
    <property type="component" value="Unassembled WGS sequence"/>
</dbReference>
<dbReference type="Pfam" id="PF06035">
    <property type="entry name" value="Peptidase_C93"/>
    <property type="match status" value="1"/>
</dbReference>
<gene>
    <name evidence="2" type="ORF">BALG_01922</name>
</gene>
<name>A0A0E1WX53_9HYPH</name>
<dbReference type="InterPro" id="IPR010319">
    <property type="entry name" value="Transglutaminase-like_Cys_pept"/>
</dbReference>
<proteinExistence type="predicted"/>
<sequence>MRLISSAVAGIMTLFGAAGIPSAKAAQWSEAGGLTSIPYGHKEYCNRNPRNCGAHRVLPPMKLTPQRMKLLQSVSSSVNHRIKPVSDQENYGKRDYWTMPVNGKGDCEDYVLMKRAQLMARGISPSQLLITMVQGSEAHVVLAVRTDRGDYILDNLRDEVLPVEKTSYRYIKMQSPANAGQWVSIAGRSVAVANN</sequence>
<protein>
    <submittedName>
        <fullName evidence="2">Transglutaminase cysteine peptidase BTLCP</fullName>
    </submittedName>
</protein>
<dbReference type="EMBL" id="EQ999534">
    <property type="protein sequence ID" value="EEZ28569.1"/>
    <property type="molecule type" value="Genomic_DNA"/>
</dbReference>
<feature type="signal peptide" evidence="1">
    <location>
        <begin position="1"/>
        <end position="25"/>
    </location>
</feature>
<evidence type="ECO:0000313" key="2">
    <source>
        <dbReference type="EMBL" id="EEZ28569.1"/>
    </source>
</evidence>
<evidence type="ECO:0000256" key="1">
    <source>
        <dbReference type="SAM" id="SignalP"/>
    </source>
</evidence>
<reference evidence="2" key="1">
    <citation type="submission" date="2009-01" db="EMBL/GenBank/DDBJ databases">
        <title>The Genome Sequence of Brucella pinnipedialis M292/94/1.</title>
        <authorList>
            <consortium name="The Broad Institute Genome Sequencing Platform"/>
            <person name="Ward D."/>
            <person name="Young S.K."/>
            <person name="Kodira C.D."/>
            <person name="Zeng Q."/>
            <person name="Koehrsen M."/>
            <person name="Alvarado L."/>
            <person name="Berlin A."/>
            <person name="Borenstein D."/>
            <person name="Chen Z."/>
            <person name="Engels R."/>
            <person name="Freedman E."/>
            <person name="Gellesch M."/>
            <person name="Goldberg J."/>
            <person name="Griggs A."/>
            <person name="Gujja S."/>
            <person name="Heiman D."/>
            <person name="Hepburn T."/>
            <person name="Howarth C."/>
            <person name="Jen D."/>
            <person name="Larson L."/>
            <person name="Lewis B."/>
            <person name="Mehta T."/>
            <person name="Park D."/>
            <person name="Pearson M."/>
            <person name="Roberts A."/>
            <person name="Saif S."/>
            <person name="Shea T."/>
            <person name="Shenoy N."/>
            <person name="Sisk P."/>
            <person name="Stolte C."/>
            <person name="Sykes S."/>
            <person name="Walk T."/>
            <person name="White J."/>
            <person name="Yandava C."/>
            <person name="Whatmore A.M."/>
            <person name="Perrett L.L."/>
            <person name="O'Callaghan D."/>
            <person name="Nusbaum C."/>
            <person name="Galagan J."/>
            <person name="Birren B."/>
        </authorList>
    </citation>
    <scope>NUCLEOTIDE SEQUENCE [LARGE SCALE GENOMIC DNA]</scope>
    <source>
        <strain evidence="2">M292/94/1</strain>
    </source>
</reference>
<dbReference type="HOGENOM" id="CLU_092032_1_1_5"/>
<dbReference type="PANTHER" id="PTHR39327">
    <property type="match status" value="1"/>
</dbReference>
<dbReference type="AlphaFoldDB" id="A0A0E1WX53"/>
<dbReference type="PANTHER" id="PTHR39327:SF1">
    <property type="entry name" value="BLR5470 PROTEIN"/>
    <property type="match status" value="1"/>
</dbReference>
<keyword evidence="1" id="KW-0732">Signal</keyword>
<dbReference type="Gene3D" id="3.10.620.30">
    <property type="match status" value="1"/>
</dbReference>
<feature type="chain" id="PRO_5002388862" evidence="1">
    <location>
        <begin position="26"/>
        <end position="195"/>
    </location>
</feature>